<dbReference type="AlphaFoldDB" id="A0A8W8J179"/>
<reference evidence="1" key="1">
    <citation type="submission" date="2022-08" db="UniProtKB">
        <authorList>
            <consortium name="EnsemblMetazoa"/>
        </authorList>
    </citation>
    <scope>IDENTIFICATION</scope>
    <source>
        <strain evidence="1">05x7-T-G4-1.051#20</strain>
    </source>
</reference>
<dbReference type="Proteomes" id="UP000005408">
    <property type="component" value="Unassembled WGS sequence"/>
</dbReference>
<protein>
    <submittedName>
        <fullName evidence="1">Uncharacterized protein</fullName>
    </submittedName>
</protein>
<name>A0A8W8J179_MAGGI</name>
<proteinExistence type="predicted"/>
<evidence type="ECO:0000313" key="1">
    <source>
        <dbReference type="EnsemblMetazoa" id="G16601.1:cds"/>
    </source>
</evidence>
<keyword evidence="2" id="KW-1185">Reference proteome</keyword>
<dbReference type="EnsemblMetazoa" id="G16601.1">
    <property type="protein sequence ID" value="G16601.1:cds"/>
    <property type="gene ID" value="G16601"/>
</dbReference>
<sequence>GNFYSLPLCRTTSYYNSFIPSTIKLWNNLDVEIKHSSSLSISKSKLKNQNIPKTCKHYSFGNRKENIILCQLRNKASYLNAHLFKDFLTADSQCTNCGSESEDNIHFFS</sequence>
<accession>A0A8W8J179</accession>
<evidence type="ECO:0000313" key="2">
    <source>
        <dbReference type="Proteomes" id="UP000005408"/>
    </source>
</evidence>
<organism evidence="1 2">
    <name type="scientific">Magallana gigas</name>
    <name type="common">Pacific oyster</name>
    <name type="synonym">Crassostrea gigas</name>
    <dbReference type="NCBI Taxonomy" id="29159"/>
    <lineage>
        <taxon>Eukaryota</taxon>
        <taxon>Metazoa</taxon>
        <taxon>Spiralia</taxon>
        <taxon>Lophotrochozoa</taxon>
        <taxon>Mollusca</taxon>
        <taxon>Bivalvia</taxon>
        <taxon>Autobranchia</taxon>
        <taxon>Pteriomorphia</taxon>
        <taxon>Ostreida</taxon>
        <taxon>Ostreoidea</taxon>
        <taxon>Ostreidae</taxon>
        <taxon>Magallana</taxon>
    </lineage>
</organism>